<evidence type="ECO:0000313" key="1">
    <source>
        <dbReference type="EMBL" id="KAK3691914.1"/>
    </source>
</evidence>
<dbReference type="EMBL" id="JAUTXU010000254">
    <property type="protein sequence ID" value="KAK3691914.1"/>
    <property type="molecule type" value="Genomic_DNA"/>
</dbReference>
<sequence length="380" mass="41337">MPVPTLTSMAQRACAKNINSLQDVGDMEYALVRPILKRITNPVQLRAIETASPHIADHDSELWKGFIARDIPAWEDKIMEPKTPRSWCKVYRMLVREEEKAKKAQEENLRATLTGLDQKRESSQANITTKVLPYAAGADRAVPTNSRARSVFADGIPNTSVTSSGMPRKPLLKNARGADILAAIKRQSSQAQREKGVGMSSQPARVMLPSAKSQIAQAPAHMMRDHAPPPPVMRPQQGGVRRRSPPAPKIFVSKKGPSAESREDRAVRKVLEDPAAQAKKEERLRALANGRVAAPVSPPSSAPRSTAKPVIRSPPRQAPSPPNTQSPAQHGSSTAGLRAAADTRKPPSPSPAPPSRKRSAQPTSIFMPAKKRKQPYNTTN</sequence>
<organism evidence="1 2">
    <name type="scientific">Vermiconidia calcicola</name>
    <dbReference type="NCBI Taxonomy" id="1690605"/>
    <lineage>
        <taxon>Eukaryota</taxon>
        <taxon>Fungi</taxon>
        <taxon>Dikarya</taxon>
        <taxon>Ascomycota</taxon>
        <taxon>Pezizomycotina</taxon>
        <taxon>Dothideomycetes</taxon>
        <taxon>Dothideomycetidae</taxon>
        <taxon>Mycosphaerellales</taxon>
        <taxon>Extremaceae</taxon>
        <taxon>Vermiconidia</taxon>
    </lineage>
</organism>
<accession>A0ACC3MJ27</accession>
<gene>
    <name evidence="1" type="ORF">LTR37_018345</name>
</gene>
<protein>
    <submittedName>
        <fullName evidence="1">Uncharacterized protein</fullName>
    </submittedName>
</protein>
<reference evidence="1" key="1">
    <citation type="submission" date="2023-07" db="EMBL/GenBank/DDBJ databases">
        <title>Black Yeasts Isolated from many extreme environments.</title>
        <authorList>
            <person name="Coleine C."/>
            <person name="Stajich J.E."/>
            <person name="Selbmann L."/>
        </authorList>
    </citation>
    <scope>NUCLEOTIDE SEQUENCE</scope>
    <source>
        <strain evidence="1">CCFEE 5714</strain>
    </source>
</reference>
<proteinExistence type="predicted"/>
<name>A0ACC3MJ27_9PEZI</name>
<dbReference type="Proteomes" id="UP001281147">
    <property type="component" value="Unassembled WGS sequence"/>
</dbReference>
<evidence type="ECO:0000313" key="2">
    <source>
        <dbReference type="Proteomes" id="UP001281147"/>
    </source>
</evidence>
<keyword evidence="2" id="KW-1185">Reference proteome</keyword>
<comment type="caution">
    <text evidence="1">The sequence shown here is derived from an EMBL/GenBank/DDBJ whole genome shotgun (WGS) entry which is preliminary data.</text>
</comment>